<evidence type="ECO:0000313" key="3">
    <source>
        <dbReference type="Proteomes" id="UP000295511"/>
    </source>
</evidence>
<keyword evidence="3" id="KW-1185">Reference proteome</keyword>
<accession>A0A4R5KQ90</accession>
<protein>
    <recommendedName>
        <fullName evidence="1">HTH cro/C1-type domain-containing protein</fullName>
    </recommendedName>
</protein>
<dbReference type="Proteomes" id="UP000295511">
    <property type="component" value="Unassembled WGS sequence"/>
</dbReference>
<name>A0A4R5KQ90_9MICC</name>
<dbReference type="OrthoDB" id="5074529at2"/>
<evidence type="ECO:0000259" key="1">
    <source>
        <dbReference type="Pfam" id="PF13443"/>
    </source>
</evidence>
<dbReference type="EMBL" id="SMRU01000009">
    <property type="protein sequence ID" value="TDF96907.1"/>
    <property type="molecule type" value="Genomic_DNA"/>
</dbReference>
<dbReference type="InterPro" id="IPR001387">
    <property type="entry name" value="Cro/C1-type_HTH"/>
</dbReference>
<dbReference type="Pfam" id="PF13443">
    <property type="entry name" value="HTH_26"/>
    <property type="match status" value="1"/>
</dbReference>
<gene>
    <name evidence="2" type="ORF">E1809_09300</name>
</gene>
<dbReference type="AlphaFoldDB" id="A0A4R5KQ90"/>
<dbReference type="InterPro" id="IPR010982">
    <property type="entry name" value="Lambda_DNA-bd_dom_sf"/>
</dbReference>
<evidence type="ECO:0000313" key="2">
    <source>
        <dbReference type="EMBL" id="TDF96907.1"/>
    </source>
</evidence>
<dbReference type="Gene3D" id="1.10.260.40">
    <property type="entry name" value="lambda repressor-like DNA-binding domains"/>
    <property type="match status" value="1"/>
</dbReference>
<reference evidence="2 3" key="1">
    <citation type="submission" date="2019-03" db="EMBL/GenBank/DDBJ databases">
        <title>Whole genome sequence of Arthrobacter sp JH1-1.</title>
        <authorList>
            <person name="Trinh H.N."/>
        </authorList>
    </citation>
    <scope>NUCLEOTIDE SEQUENCE [LARGE SCALE GENOMIC DNA]</scope>
    <source>
        <strain evidence="2 3">JH1-1</strain>
    </source>
</reference>
<proteinExistence type="predicted"/>
<dbReference type="SUPFAM" id="SSF47413">
    <property type="entry name" value="lambda repressor-like DNA-binding domains"/>
    <property type="match status" value="1"/>
</dbReference>
<organism evidence="2 3">
    <name type="scientific">Arthrobacter terricola</name>
    <dbReference type="NCBI Taxonomy" id="2547396"/>
    <lineage>
        <taxon>Bacteria</taxon>
        <taxon>Bacillati</taxon>
        <taxon>Actinomycetota</taxon>
        <taxon>Actinomycetes</taxon>
        <taxon>Micrococcales</taxon>
        <taxon>Micrococcaceae</taxon>
        <taxon>Arthrobacter</taxon>
    </lineage>
</organism>
<dbReference type="GO" id="GO:0003677">
    <property type="term" value="F:DNA binding"/>
    <property type="evidence" value="ECO:0007669"/>
    <property type="project" value="InterPro"/>
</dbReference>
<dbReference type="RefSeq" id="WP_133203955.1">
    <property type="nucleotide sequence ID" value="NZ_SMRU01000009.1"/>
</dbReference>
<sequence length="82" mass="8715">MGTNIAEIVSATNRNIALGIVEKNTNRNVLAKASGIPRTTFDRKLDGHADFTLKELGQIAQALGLHLGQILPVQLIKAPDAA</sequence>
<comment type="caution">
    <text evidence="2">The sequence shown here is derived from an EMBL/GenBank/DDBJ whole genome shotgun (WGS) entry which is preliminary data.</text>
</comment>
<feature type="domain" description="HTH cro/C1-type" evidence="1">
    <location>
        <begin position="22"/>
        <end position="71"/>
    </location>
</feature>